<accession>I4E4K9</accession>
<proteinExistence type="predicted"/>
<dbReference type="EMBL" id="FR845708">
    <property type="protein sequence ID" value="CCA44275.1"/>
    <property type="molecule type" value="Genomic_DNA"/>
</dbReference>
<evidence type="ECO:0000313" key="1">
    <source>
        <dbReference type="EMBL" id="CCA44275.1"/>
    </source>
</evidence>
<sequence>MLKAMRFFIGFGFGLKWAAVSGKFVYCEGTSDKWCFQSEKV</sequence>
<protein>
    <submittedName>
        <fullName evidence="1">Uncharacterized protein</fullName>
    </submittedName>
</protein>
<dbReference type="AlphaFoldDB" id="I4E4K9"/>
<gene>
    <name evidence="1" type="ORF">NMALPHA522_0734</name>
</gene>
<reference evidence="1" key="1">
    <citation type="submission" date="2011-03" db="EMBL/GenBank/DDBJ databases">
        <title>Draft genome of Neisseria meningitidis strain alpha522.</title>
        <authorList>
            <person name="Schoen C."/>
            <person name="Blom J."/>
        </authorList>
    </citation>
    <scope>NUCLEOTIDE SEQUENCE</scope>
    <source>
        <strain evidence="1">Alpha522</strain>
    </source>
</reference>
<name>I4E4K9_NEIME</name>
<organism evidence="1">
    <name type="scientific">Neisseria meningitidis alpha522</name>
    <dbReference type="NCBI Taxonomy" id="996307"/>
    <lineage>
        <taxon>Bacteria</taxon>
        <taxon>Pseudomonadati</taxon>
        <taxon>Pseudomonadota</taxon>
        <taxon>Betaproteobacteria</taxon>
        <taxon>Neisseriales</taxon>
        <taxon>Neisseriaceae</taxon>
        <taxon>Neisseria</taxon>
    </lineage>
</organism>